<dbReference type="InterPro" id="IPR039421">
    <property type="entry name" value="Type_1_exporter"/>
</dbReference>
<feature type="transmembrane region" description="Helical" evidence="8">
    <location>
        <begin position="156"/>
        <end position="175"/>
    </location>
</feature>
<dbReference type="InterPro" id="IPR036640">
    <property type="entry name" value="ABC1_TM_sf"/>
</dbReference>
<dbReference type="PROSITE" id="PS50893">
    <property type="entry name" value="ABC_TRANSPORTER_2"/>
    <property type="match status" value="1"/>
</dbReference>
<protein>
    <submittedName>
        <fullName evidence="11">ABC transporter related protein</fullName>
    </submittedName>
</protein>
<dbReference type="Gene3D" id="1.20.1560.10">
    <property type="entry name" value="ABC transporter type 1, transmembrane domain"/>
    <property type="match status" value="1"/>
</dbReference>
<dbReference type="GO" id="GO:0016887">
    <property type="term" value="F:ATP hydrolysis activity"/>
    <property type="evidence" value="ECO:0007669"/>
    <property type="project" value="InterPro"/>
</dbReference>
<dbReference type="CDD" id="cd18549">
    <property type="entry name" value="ABC_6TM_YwjA_like"/>
    <property type="match status" value="1"/>
</dbReference>
<dbReference type="RefSeq" id="WP_014553903.1">
    <property type="nucleotide sequence ID" value="NC_017455.1"/>
</dbReference>
<evidence type="ECO:0000256" key="8">
    <source>
        <dbReference type="SAM" id="Phobius"/>
    </source>
</evidence>
<dbReference type="STRING" id="572479.Hprae_1761"/>
<dbReference type="SMART" id="SM00382">
    <property type="entry name" value="AAA"/>
    <property type="match status" value="1"/>
</dbReference>
<keyword evidence="6 8" id="KW-1133">Transmembrane helix</keyword>
<dbReference type="GO" id="GO:0005524">
    <property type="term" value="F:ATP binding"/>
    <property type="evidence" value="ECO:0007669"/>
    <property type="project" value="UniProtKB-KW"/>
</dbReference>
<name>E3DQA9_HALPG</name>
<gene>
    <name evidence="11" type="ordered locus">Hprae_1761</name>
</gene>
<evidence type="ECO:0000256" key="3">
    <source>
        <dbReference type="ARBA" id="ARBA00022692"/>
    </source>
</evidence>
<evidence type="ECO:0000259" key="10">
    <source>
        <dbReference type="PROSITE" id="PS50929"/>
    </source>
</evidence>
<dbReference type="PANTHER" id="PTHR43394:SF1">
    <property type="entry name" value="ATP-BINDING CASSETTE SUB-FAMILY B MEMBER 10, MITOCHONDRIAL"/>
    <property type="match status" value="1"/>
</dbReference>
<keyword evidence="7 8" id="KW-0472">Membrane</keyword>
<dbReference type="AlphaFoldDB" id="E3DQA9"/>
<dbReference type="KEGG" id="hpk:Hprae_1761"/>
<feature type="transmembrane region" description="Helical" evidence="8">
    <location>
        <begin position="261"/>
        <end position="280"/>
    </location>
</feature>
<dbReference type="SUPFAM" id="SSF52540">
    <property type="entry name" value="P-loop containing nucleoside triphosphate hydrolases"/>
    <property type="match status" value="1"/>
</dbReference>
<evidence type="ECO:0000256" key="1">
    <source>
        <dbReference type="ARBA" id="ARBA00004651"/>
    </source>
</evidence>
<evidence type="ECO:0000256" key="5">
    <source>
        <dbReference type="ARBA" id="ARBA00022840"/>
    </source>
</evidence>
<keyword evidence="4" id="KW-0547">Nucleotide-binding</keyword>
<feature type="transmembrane region" description="Helical" evidence="8">
    <location>
        <begin position="12"/>
        <end position="33"/>
    </location>
</feature>
<evidence type="ECO:0000256" key="7">
    <source>
        <dbReference type="ARBA" id="ARBA00023136"/>
    </source>
</evidence>
<dbReference type="PROSITE" id="PS00211">
    <property type="entry name" value="ABC_TRANSPORTER_1"/>
    <property type="match status" value="1"/>
</dbReference>
<evidence type="ECO:0000256" key="6">
    <source>
        <dbReference type="ARBA" id="ARBA00022989"/>
    </source>
</evidence>
<dbReference type="GO" id="GO:0005886">
    <property type="term" value="C:plasma membrane"/>
    <property type="evidence" value="ECO:0007669"/>
    <property type="project" value="UniProtKB-SubCell"/>
</dbReference>
<dbReference type="InterPro" id="IPR027417">
    <property type="entry name" value="P-loop_NTPase"/>
</dbReference>
<dbReference type="HOGENOM" id="CLU_000604_84_3_9"/>
<dbReference type="GO" id="GO:0015421">
    <property type="term" value="F:ABC-type oligopeptide transporter activity"/>
    <property type="evidence" value="ECO:0007669"/>
    <property type="project" value="TreeGrafter"/>
</dbReference>
<dbReference type="InterPro" id="IPR003593">
    <property type="entry name" value="AAA+_ATPase"/>
</dbReference>
<keyword evidence="12" id="KW-1185">Reference proteome</keyword>
<dbReference type="Gene3D" id="3.40.50.300">
    <property type="entry name" value="P-loop containing nucleotide triphosphate hydrolases"/>
    <property type="match status" value="1"/>
</dbReference>
<dbReference type="eggNOG" id="COG1132">
    <property type="taxonomic scope" value="Bacteria"/>
</dbReference>
<dbReference type="SUPFAM" id="SSF90123">
    <property type="entry name" value="ABC transporter transmembrane region"/>
    <property type="match status" value="1"/>
</dbReference>
<reference evidence="11 12" key="2">
    <citation type="journal article" date="2011" name="Stand. Genomic Sci.">
        <title>Complete genome sequence of the extremely halophilic Halanaerobium praevalens type strain (GSL).</title>
        <authorList>
            <person name="Ivanova N."/>
            <person name="Sikorski J."/>
            <person name="Chertkov O."/>
            <person name="Nolan M."/>
            <person name="Lucas S."/>
            <person name="Hammon N."/>
            <person name="Deshpande S."/>
            <person name="Cheng J.F."/>
            <person name="Tapia R."/>
            <person name="Han C."/>
            <person name="Goodwin L."/>
            <person name="Pitluck S."/>
            <person name="Huntemann M."/>
            <person name="Liolios K."/>
            <person name="Pagani I."/>
            <person name="Mavromatis K."/>
            <person name="Ovchinikova G."/>
            <person name="Pati A."/>
            <person name="Chen A."/>
            <person name="Palaniappan K."/>
            <person name="Land M."/>
            <person name="Hauser L."/>
            <person name="Brambilla E.M."/>
            <person name="Kannan K.P."/>
            <person name="Rohde M."/>
            <person name="Tindall B.J."/>
            <person name="Goker M."/>
            <person name="Detter J.C."/>
            <person name="Woyke T."/>
            <person name="Bristow J."/>
            <person name="Eisen J.A."/>
            <person name="Markowitz V."/>
            <person name="Hugenholtz P."/>
            <person name="Kyrpides N.C."/>
            <person name="Klenk H.P."/>
            <person name="Lapidus A."/>
        </authorList>
    </citation>
    <scope>NUCLEOTIDE SEQUENCE [LARGE SCALE GENOMIC DNA]</scope>
    <source>
        <strain evidence="12">ATCC 33744 / DSM 2228 / GSL</strain>
    </source>
</reference>
<evidence type="ECO:0000313" key="11">
    <source>
        <dbReference type="EMBL" id="ADO77886.1"/>
    </source>
</evidence>
<dbReference type="Proteomes" id="UP000006866">
    <property type="component" value="Chromosome"/>
</dbReference>
<reference evidence="12" key="1">
    <citation type="submission" date="2010-10" db="EMBL/GenBank/DDBJ databases">
        <title>The complete genome of Halanaerobium praevalens DSM 2228.</title>
        <authorList>
            <consortium name="US DOE Joint Genome Institute (JGI-PGF)"/>
            <person name="Lucas S."/>
            <person name="Copeland A."/>
            <person name="Lapidus A."/>
            <person name="Glavina del Rio T."/>
            <person name="Dalin E."/>
            <person name="Tice H."/>
            <person name="Bruce D."/>
            <person name="Goodwin L."/>
            <person name="Pitluck S."/>
            <person name="Kyrpides N."/>
            <person name="Mavromatis K."/>
            <person name="Ivanova N."/>
            <person name="Ovchinnikova G."/>
            <person name="Chertkov O."/>
            <person name="Detter J.C."/>
            <person name="Han C."/>
            <person name="Larimer F."/>
            <person name="Land M."/>
            <person name="Hauser L."/>
            <person name="Markowitz V."/>
            <person name="Cheng J.-F."/>
            <person name="Hugenholtz P."/>
            <person name="Woyke T."/>
            <person name="Wu D."/>
            <person name="Tindall B."/>
            <person name="Pomrenke H.G."/>
            <person name="Brambilla E."/>
            <person name="Klenk H.-P."/>
            <person name="Eisen J.A."/>
        </authorList>
    </citation>
    <scope>NUCLEOTIDE SEQUENCE [LARGE SCALE GENOMIC DNA]</scope>
    <source>
        <strain evidence="12">ATCC 33744 / DSM 2228 / GSL</strain>
    </source>
</reference>
<dbReference type="FunFam" id="3.40.50.300:FF:000287">
    <property type="entry name" value="Multidrug ABC transporter ATP-binding protein"/>
    <property type="match status" value="1"/>
</dbReference>
<dbReference type="Pfam" id="PF00005">
    <property type="entry name" value="ABC_tran"/>
    <property type="match status" value="1"/>
</dbReference>
<proteinExistence type="predicted"/>
<evidence type="ECO:0000313" key="12">
    <source>
        <dbReference type="Proteomes" id="UP000006866"/>
    </source>
</evidence>
<evidence type="ECO:0000259" key="9">
    <source>
        <dbReference type="PROSITE" id="PS50893"/>
    </source>
</evidence>
<dbReference type="InterPro" id="IPR011527">
    <property type="entry name" value="ABC1_TM_dom"/>
</dbReference>
<keyword evidence="5" id="KW-0067">ATP-binding</keyword>
<keyword evidence="2" id="KW-0813">Transport</keyword>
<comment type="subcellular location">
    <subcellularLocation>
        <location evidence="1">Cell membrane</location>
        <topology evidence="1">Multi-pass membrane protein</topology>
    </subcellularLocation>
</comment>
<evidence type="ECO:0000256" key="4">
    <source>
        <dbReference type="ARBA" id="ARBA00022741"/>
    </source>
</evidence>
<organism evidence="11 12">
    <name type="scientific">Halanaerobium praevalens (strain ATCC 33744 / DSM 2228 / GSL)</name>
    <dbReference type="NCBI Taxonomy" id="572479"/>
    <lineage>
        <taxon>Bacteria</taxon>
        <taxon>Bacillati</taxon>
        <taxon>Bacillota</taxon>
        <taxon>Clostridia</taxon>
        <taxon>Halanaerobiales</taxon>
        <taxon>Halanaerobiaceae</taxon>
        <taxon>Halanaerobium</taxon>
    </lineage>
</organism>
<dbReference type="EMBL" id="CP002175">
    <property type="protein sequence ID" value="ADO77886.1"/>
    <property type="molecule type" value="Genomic_DNA"/>
</dbReference>
<sequence>MLKKFFSYYKNHWQLFLVDISCALLMSGIDLVYPVYVQRLIDDYFPQKNAEMMIKIGIILLLLYALRFVFQYIVHYWGHVVGIRMETDMRSDLFTHLQKLSFKFYDNNKVGYLMSRVVNDLNNISELAHHGPEDILISIMLLIGSFIILIKMHLQLALVTFALIPIMFFFSLHLGEKMYHAFKLIREKMAEVNTIIEDSLSGIRVVKSFTNEDFENQKFCEGNHNYRRSREWAMKNMAQFHSGMNLFINLIRLSTLSVGGYFIYQGSLSVGQMVAFLFYVNMFMNPIRRLVNFNEQLQRGMSGFSRFQELLEVDPEIKDDPEAQVLKDVQGLIKYEAVSFSYDNQEKVLTNVNIEIEPGNTVAFVGPSGAGKSTLTKLLPRFYEIDSGRLSIDQIDIQAVTLKSLRSNIGIVQQDVFLFNGTVKENIAYGTTNPSDEEIIAAAKKANAHHFILNLSEGYETDIGERGVKLSGGQKQRVSIARSFLKNPPILILDEATSSLDNRSERIIQQSLEKLAAGRTTLVIAHRLSTVVNADQIIVLTEKGIVEKGTHSQLIKSGGEYSKLYDEQFSNTLTVE</sequence>
<feature type="domain" description="ABC transmembrane type-1" evidence="10">
    <location>
        <begin position="20"/>
        <end position="299"/>
    </location>
</feature>
<dbReference type="PROSITE" id="PS50929">
    <property type="entry name" value="ABC_TM1F"/>
    <property type="match status" value="1"/>
</dbReference>
<accession>E3DQA9</accession>
<evidence type="ECO:0000256" key="2">
    <source>
        <dbReference type="ARBA" id="ARBA00022448"/>
    </source>
</evidence>
<feature type="domain" description="ABC transporter" evidence="9">
    <location>
        <begin position="333"/>
        <end position="567"/>
    </location>
</feature>
<feature type="transmembrane region" description="Helical" evidence="8">
    <location>
        <begin position="53"/>
        <end position="74"/>
    </location>
</feature>
<dbReference type="InterPro" id="IPR017871">
    <property type="entry name" value="ABC_transporter-like_CS"/>
</dbReference>
<keyword evidence="3 8" id="KW-0812">Transmembrane</keyword>
<dbReference type="PATRIC" id="fig|572479.3.peg.1793"/>
<dbReference type="OrthoDB" id="9762778at2"/>
<dbReference type="PANTHER" id="PTHR43394">
    <property type="entry name" value="ATP-DEPENDENT PERMEASE MDL1, MITOCHONDRIAL"/>
    <property type="match status" value="1"/>
</dbReference>
<dbReference type="InterPro" id="IPR003439">
    <property type="entry name" value="ABC_transporter-like_ATP-bd"/>
</dbReference>
<dbReference type="Pfam" id="PF00664">
    <property type="entry name" value="ABC_membrane"/>
    <property type="match status" value="1"/>
</dbReference>